<gene>
    <name evidence="1" type="primary">C2orf40</name>
</gene>
<dbReference type="AlphaFoldDB" id="L8E9F0"/>
<reference evidence="1" key="1">
    <citation type="journal article" date="2013" name="PLoS ONE">
        <title>Direct detection of alternative open reading frames translation products in human significantly expands the proteome.</title>
        <authorList>
            <person name="Vanderperre B."/>
            <person name="Lucier J.-F."/>
            <person name="Motard J."/>
            <person name="Tremblay G."/>
            <person name="Vanderperre S."/>
            <person name="Wisztorski M."/>
            <person name="Salzet M."/>
            <person name="Boisvert F.-M."/>
            <person name="Roucou X."/>
        </authorList>
    </citation>
    <scope>NUCLEOTIDE SEQUENCE</scope>
</reference>
<accession>L8E9F0</accession>
<dbReference type="EMBL" id="HF584267">
    <property type="protein sequence ID" value="CCQ43764.1"/>
    <property type="molecule type" value="Genomic_DNA"/>
</dbReference>
<organism evidence="1">
    <name type="scientific">Homo sapiens</name>
    <name type="common">Human</name>
    <dbReference type="NCBI Taxonomy" id="9606"/>
    <lineage>
        <taxon>Eukaryota</taxon>
        <taxon>Metazoa</taxon>
        <taxon>Chordata</taxon>
        <taxon>Craniata</taxon>
        <taxon>Vertebrata</taxon>
        <taxon>Euteleostomi</taxon>
        <taxon>Mammalia</taxon>
        <taxon>Eutheria</taxon>
        <taxon>Euarchontoglires</taxon>
        <taxon>Primates</taxon>
        <taxon>Haplorrhini</taxon>
        <taxon>Catarrhini</taxon>
        <taxon>Hominidae</taxon>
        <taxon>Homo</taxon>
    </lineage>
</organism>
<sequence>MTSPIGLTEIEMDMNTMAITTNVTMMKTLQLVPGAPTALGMEPASTTMTTNHDLPHAVQEANSDSLHVSPNALHYLVSDLLYFSRSFLPTLCDQKRRVKTTHVNAF</sequence>
<dbReference type="ChiTaRS" id="C2orf40">
    <property type="organism name" value="human"/>
</dbReference>
<protein>
    <submittedName>
        <fullName evidence="1">Alternative protein C2orf40</fullName>
    </submittedName>
</protein>
<proteinExistence type="predicted"/>
<name>L8E9F0_HUMAN</name>
<evidence type="ECO:0000313" key="1">
    <source>
        <dbReference type="EMBL" id="CCQ43764.1"/>
    </source>
</evidence>